<gene>
    <name evidence="3" type="ORF">A3G49_05185</name>
</gene>
<reference evidence="3 4" key="1">
    <citation type="journal article" date="2016" name="Nat. Commun.">
        <title>Thousands of microbial genomes shed light on interconnected biogeochemical processes in an aquifer system.</title>
        <authorList>
            <person name="Anantharaman K."/>
            <person name="Brown C.T."/>
            <person name="Hug L.A."/>
            <person name="Sharon I."/>
            <person name="Castelle C.J."/>
            <person name="Probst A.J."/>
            <person name="Thomas B.C."/>
            <person name="Singh A."/>
            <person name="Wilkins M.J."/>
            <person name="Karaoz U."/>
            <person name="Brodie E.L."/>
            <person name="Williams K.H."/>
            <person name="Hubbard S.S."/>
            <person name="Banfield J.F."/>
        </authorList>
    </citation>
    <scope>NUCLEOTIDE SEQUENCE [LARGE SCALE GENOMIC DNA]</scope>
</reference>
<organism evidence="3 4">
    <name type="scientific">Candidatus Sungbacteria bacterium RIFCSPLOWO2_12_FULL_41_11</name>
    <dbReference type="NCBI Taxonomy" id="1802286"/>
    <lineage>
        <taxon>Bacteria</taxon>
        <taxon>Candidatus Sungiibacteriota</taxon>
    </lineage>
</organism>
<evidence type="ECO:0000256" key="1">
    <source>
        <dbReference type="SAM" id="Coils"/>
    </source>
</evidence>
<name>A0A1G2LS13_9BACT</name>
<comment type="caution">
    <text evidence="3">The sequence shown here is derived from an EMBL/GenBank/DDBJ whole genome shotgun (WGS) entry which is preliminary data.</text>
</comment>
<proteinExistence type="predicted"/>
<feature type="domain" description="RecF/RecN/SMC N-terminal" evidence="2">
    <location>
        <begin position="3"/>
        <end position="715"/>
    </location>
</feature>
<dbReference type="Gene3D" id="3.40.50.300">
    <property type="entry name" value="P-loop containing nucleotide triphosphate hydrolases"/>
    <property type="match status" value="2"/>
</dbReference>
<feature type="coiled-coil region" evidence="1">
    <location>
        <begin position="255"/>
        <end position="309"/>
    </location>
</feature>
<evidence type="ECO:0000313" key="4">
    <source>
        <dbReference type="Proteomes" id="UP000177171"/>
    </source>
</evidence>
<dbReference type="PANTHER" id="PTHR43977">
    <property type="entry name" value="STRUCTURAL MAINTENANCE OF CHROMOSOMES PROTEIN 3"/>
    <property type="match status" value="1"/>
</dbReference>
<dbReference type="Proteomes" id="UP000177171">
    <property type="component" value="Unassembled WGS sequence"/>
</dbReference>
<feature type="coiled-coil region" evidence="1">
    <location>
        <begin position="342"/>
        <end position="440"/>
    </location>
</feature>
<dbReference type="EMBL" id="MHQY01000011">
    <property type="protein sequence ID" value="OHA14284.1"/>
    <property type="molecule type" value="Genomic_DNA"/>
</dbReference>
<protein>
    <recommendedName>
        <fullName evidence="2">RecF/RecN/SMC N-terminal domain-containing protein</fullName>
    </recommendedName>
</protein>
<dbReference type="InterPro" id="IPR027417">
    <property type="entry name" value="P-loop_NTPase"/>
</dbReference>
<dbReference type="InterPro" id="IPR003395">
    <property type="entry name" value="RecF/RecN/SMC_N"/>
</dbReference>
<dbReference type="Pfam" id="PF02463">
    <property type="entry name" value="SMC_N"/>
    <property type="match status" value="1"/>
</dbReference>
<evidence type="ECO:0000259" key="2">
    <source>
        <dbReference type="Pfam" id="PF02463"/>
    </source>
</evidence>
<feature type="coiled-coil region" evidence="1">
    <location>
        <begin position="489"/>
        <end position="561"/>
    </location>
</feature>
<feature type="coiled-coil region" evidence="1">
    <location>
        <begin position="167"/>
        <end position="194"/>
    </location>
</feature>
<dbReference type="SUPFAM" id="SSF52540">
    <property type="entry name" value="P-loop containing nucleoside triphosphate hydrolases"/>
    <property type="match status" value="1"/>
</dbReference>
<sequence length="731" mass="84219">MKLKRLELSGFKSFARTTVLEFPVSTTAIVGPNGSGKSNVSEGIRWVLGEQSMKSLRGKRGEDLIWNGSPTLPRMGKGQVTLIFDNKDGKISLDFDEVSIGRKIFRDGINEYYLNDSQVRLKDVVELIARMGLGEIKHNMIGQGEVDRILLSTPRERRELIEEAIGLKVYQIKKAEAERKLGASKENLKDVESLIRELTPHLKFLKEQAKKAESRQLVSRELNALQKYYFQKGFEEMSSLFKKFEAERSPYEKKIKAIEEEIQEMFQKIRSLEGKSKDNEEVRELRSRISQLEKEERDLSRDLGRIEGRIEAEKAKPKTVTRIIDLGYVKEAVLRFIVFLEESEKDNELESLRRRVANLKDNIGRFLKDLEKGSVEEERKIESEIEELSAREQKLQGEMEKISQGLLSAKDALYGKERDYASLQQELRQSDKLIRDKEEEKTMLRESLNRTAFEEEKVMLKQEELEKELVFLGLTHEDIGGELDPAISYENLQEARRRIERLRARLEEIGGIDESVVKEYQETEARYTFLQKENEDIKKAIDSTEELLETLEKTLKENFHEGFSKIRDEFHNYFRVIFGGGGAKLKLVEYGRKKSAEELQELEELGEEIEEPYEGIDIEVDLPKKRIKSLAMLSGGERSLCSIAFLFAVTAVNPPPFLFLDETDAALDEANSKRYAEILRELSKKTQLIIVTHNRETMRVAGVLYGITMGDDAVSKLLSLKLEEAEVYTNR</sequence>
<evidence type="ECO:0000313" key="3">
    <source>
        <dbReference type="EMBL" id="OHA14284.1"/>
    </source>
</evidence>
<accession>A0A1G2LS13</accession>
<keyword evidence="1" id="KW-0175">Coiled coil</keyword>
<dbReference type="AlphaFoldDB" id="A0A1G2LS13"/>